<dbReference type="InterPro" id="IPR029069">
    <property type="entry name" value="HotDog_dom_sf"/>
</dbReference>
<dbReference type="SUPFAM" id="SSF54637">
    <property type="entry name" value="Thioesterase/thiol ester dehydrase-isomerase"/>
    <property type="match status" value="1"/>
</dbReference>
<dbReference type="CDD" id="cd00586">
    <property type="entry name" value="4HBT"/>
    <property type="match status" value="1"/>
</dbReference>
<gene>
    <name evidence="1" type="ORF">JCM19239_5358</name>
</gene>
<evidence type="ECO:0000313" key="2">
    <source>
        <dbReference type="Proteomes" id="UP000029223"/>
    </source>
</evidence>
<name>A0ABQ0JCN0_9VIBR</name>
<organism evidence="1 2">
    <name type="scientific">Vibrio variabilis</name>
    <dbReference type="NCBI Taxonomy" id="990271"/>
    <lineage>
        <taxon>Bacteria</taxon>
        <taxon>Pseudomonadati</taxon>
        <taxon>Pseudomonadota</taxon>
        <taxon>Gammaproteobacteria</taxon>
        <taxon>Vibrionales</taxon>
        <taxon>Vibrionaceae</taxon>
        <taxon>Vibrio</taxon>
    </lineage>
</organism>
<dbReference type="EMBL" id="BBMS01000019">
    <property type="protein sequence ID" value="GAL26523.1"/>
    <property type="molecule type" value="Genomic_DNA"/>
</dbReference>
<proteinExistence type="predicted"/>
<accession>A0ABQ0JCN0</accession>
<dbReference type="InterPro" id="IPR051490">
    <property type="entry name" value="THEM6_lcsJ_thioesterase"/>
</dbReference>
<dbReference type="PANTHER" id="PTHR12475:SF4">
    <property type="entry name" value="PROTEIN THEM6"/>
    <property type="match status" value="1"/>
</dbReference>
<reference evidence="2" key="1">
    <citation type="submission" date="2014-09" db="EMBL/GenBank/DDBJ databases">
        <title>Vibrio variabilis JCM 19239. (C206) whole genome shotgun sequence.</title>
        <authorList>
            <person name="Sawabe T."/>
            <person name="Meirelles P."/>
            <person name="Nakanishi M."/>
            <person name="Sayaka M."/>
            <person name="Hattori M."/>
            <person name="Ohkuma M."/>
        </authorList>
    </citation>
    <scope>NUCLEOTIDE SEQUENCE [LARGE SCALE GENOMIC DNA]</scope>
    <source>
        <strain evidence="2">JCM 19239</strain>
    </source>
</reference>
<protein>
    <submittedName>
        <fullName evidence="1">Mesenchymal stem cell protein DSCD75</fullName>
    </submittedName>
</protein>
<reference evidence="2" key="2">
    <citation type="submission" date="2014-09" db="EMBL/GenBank/DDBJ databases">
        <authorList>
            <consortium name="NBRP consortium"/>
            <person name="Sawabe T."/>
            <person name="Meirelles P."/>
            <person name="Nakanishi M."/>
            <person name="Sayaka M."/>
            <person name="Hattori M."/>
            <person name="Ohkuma M."/>
        </authorList>
    </citation>
    <scope>NUCLEOTIDE SEQUENCE [LARGE SCALE GENOMIC DNA]</scope>
    <source>
        <strain evidence="2">JCM 19239</strain>
    </source>
</reference>
<dbReference type="Pfam" id="PF13279">
    <property type="entry name" value="4HBT_2"/>
    <property type="match status" value="1"/>
</dbReference>
<dbReference type="PANTHER" id="PTHR12475">
    <property type="match status" value="1"/>
</dbReference>
<comment type="caution">
    <text evidence="1">The sequence shown here is derived from an EMBL/GenBank/DDBJ whole genome shotgun (WGS) entry which is preliminary data.</text>
</comment>
<dbReference type="Gene3D" id="3.10.129.10">
    <property type="entry name" value="Hotdog Thioesterase"/>
    <property type="match status" value="1"/>
</dbReference>
<dbReference type="Proteomes" id="UP000029223">
    <property type="component" value="Unassembled WGS sequence"/>
</dbReference>
<sequence length="190" mass="21957">MYPFFRLAKTILQSNKKPAITYTQQDEIEFRCHPWDIDMFMEMNNGRILTLYDLGRTALSVKCGLMKTLKQQRWGLVVAGSSVRYRKRVRMFDKITMKTQCVATDDKWFYLEQSMWVKGAPCSSVLIRAGVTSKEGIVPPSKVIEAAGEQEMSTDIPMWVQEWIDSELHRPWPPTSLDATQQSQLQVSEQ</sequence>
<evidence type="ECO:0000313" key="1">
    <source>
        <dbReference type="EMBL" id="GAL26523.1"/>
    </source>
</evidence>
<keyword evidence="2" id="KW-1185">Reference proteome</keyword>